<protein>
    <submittedName>
        <fullName evidence="2">Uncharacterized protein</fullName>
    </submittedName>
</protein>
<sequence length="76" mass="8685">MTRWDYLIIAAGNSYQGKSFEFQLEPLKDYILQYANKYYVQVDKYPGIGAGLATAHVIARLFEEHKNAAENLKLVS</sequence>
<dbReference type="AlphaFoldDB" id="A0A914Y2K1"/>
<accession>A0A914Y2K1</accession>
<name>A0A914Y2K1_9BILA</name>
<keyword evidence="1" id="KW-1185">Reference proteome</keyword>
<dbReference type="WBParaSite" id="PSU_v2.g14403.t1">
    <property type="protein sequence ID" value="PSU_v2.g14403.t1"/>
    <property type="gene ID" value="PSU_v2.g14403"/>
</dbReference>
<evidence type="ECO:0000313" key="1">
    <source>
        <dbReference type="Proteomes" id="UP000887577"/>
    </source>
</evidence>
<evidence type="ECO:0000313" key="2">
    <source>
        <dbReference type="WBParaSite" id="PSU_v2.g14403.t1"/>
    </source>
</evidence>
<proteinExistence type="predicted"/>
<organism evidence="1 2">
    <name type="scientific">Panagrolaimus superbus</name>
    <dbReference type="NCBI Taxonomy" id="310955"/>
    <lineage>
        <taxon>Eukaryota</taxon>
        <taxon>Metazoa</taxon>
        <taxon>Ecdysozoa</taxon>
        <taxon>Nematoda</taxon>
        <taxon>Chromadorea</taxon>
        <taxon>Rhabditida</taxon>
        <taxon>Tylenchina</taxon>
        <taxon>Panagrolaimomorpha</taxon>
        <taxon>Panagrolaimoidea</taxon>
        <taxon>Panagrolaimidae</taxon>
        <taxon>Panagrolaimus</taxon>
    </lineage>
</organism>
<reference evidence="2" key="1">
    <citation type="submission" date="2022-11" db="UniProtKB">
        <authorList>
            <consortium name="WormBaseParasite"/>
        </authorList>
    </citation>
    <scope>IDENTIFICATION</scope>
</reference>
<dbReference type="Proteomes" id="UP000887577">
    <property type="component" value="Unplaced"/>
</dbReference>